<evidence type="ECO:0000256" key="3">
    <source>
        <dbReference type="ARBA" id="ARBA00023239"/>
    </source>
</evidence>
<dbReference type="EMBL" id="FZNO01000043">
    <property type="protein sequence ID" value="SNR93966.1"/>
    <property type="molecule type" value="Genomic_DNA"/>
</dbReference>
<dbReference type="GO" id="GO:0005737">
    <property type="term" value="C:cytoplasm"/>
    <property type="evidence" value="ECO:0007669"/>
    <property type="project" value="TreeGrafter"/>
</dbReference>
<dbReference type="Gene3D" id="3.20.20.60">
    <property type="entry name" value="Phosphoenolpyruvate-binding domains"/>
    <property type="match status" value="1"/>
</dbReference>
<dbReference type="GO" id="GO:0016832">
    <property type="term" value="F:aldehyde-lyase activity"/>
    <property type="evidence" value="ECO:0007669"/>
    <property type="project" value="TreeGrafter"/>
</dbReference>
<dbReference type="InterPro" id="IPR040442">
    <property type="entry name" value="Pyrv_kinase-like_dom_sf"/>
</dbReference>
<dbReference type="SUPFAM" id="SSF51621">
    <property type="entry name" value="Phosphoenolpyruvate/pyruvate domain"/>
    <property type="match status" value="1"/>
</dbReference>
<dbReference type="InterPro" id="IPR015813">
    <property type="entry name" value="Pyrv/PenolPyrv_kinase-like_dom"/>
</dbReference>
<organism evidence="5 6">
    <name type="scientific">Blastococcus mobilis</name>
    <dbReference type="NCBI Taxonomy" id="1938746"/>
    <lineage>
        <taxon>Bacteria</taxon>
        <taxon>Bacillati</taxon>
        <taxon>Actinomycetota</taxon>
        <taxon>Actinomycetes</taxon>
        <taxon>Geodermatophilales</taxon>
        <taxon>Geodermatophilaceae</taxon>
        <taxon>Blastococcus</taxon>
    </lineage>
</organism>
<protein>
    <submittedName>
        <fullName evidence="5">4-hydroxy-2-oxoheptanedioate aldolase</fullName>
    </submittedName>
</protein>
<reference evidence="5 6" key="1">
    <citation type="submission" date="2017-06" db="EMBL/GenBank/DDBJ databases">
        <authorList>
            <person name="Kim H.J."/>
            <person name="Triplett B.A."/>
        </authorList>
    </citation>
    <scope>NUCLEOTIDE SEQUENCE [LARGE SCALE GENOMIC DNA]</scope>
    <source>
        <strain evidence="5 6">DSM 44272</strain>
    </source>
</reference>
<proteinExistence type="inferred from homology"/>
<dbReference type="AlphaFoldDB" id="A0A239AE85"/>
<accession>A0A239AE85</accession>
<dbReference type="Proteomes" id="UP000198403">
    <property type="component" value="Unassembled WGS sequence"/>
</dbReference>
<dbReference type="PANTHER" id="PTHR30502:SF0">
    <property type="entry name" value="PHOSPHOENOLPYRUVATE CARBOXYLASE FAMILY PROTEIN"/>
    <property type="match status" value="1"/>
</dbReference>
<dbReference type="PANTHER" id="PTHR30502">
    <property type="entry name" value="2-KETO-3-DEOXY-L-RHAMNONATE ALDOLASE"/>
    <property type="match status" value="1"/>
</dbReference>
<keyword evidence="6" id="KW-1185">Reference proteome</keyword>
<comment type="similarity">
    <text evidence="1">Belongs to the HpcH/HpaI aldolase family.</text>
</comment>
<gene>
    <name evidence="5" type="ORF">SAMN06272737_1436</name>
</gene>
<dbReference type="InterPro" id="IPR005000">
    <property type="entry name" value="Aldolase/citrate-lyase_domain"/>
</dbReference>
<keyword evidence="3" id="KW-0456">Lyase</keyword>
<evidence type="ECO:0000313" key="5">
    <source>
        <dbReference type="EMBL" id="SNR93966.1"/>
    </source>
</evidence>
<sequence>MVSDLAVPVGSRRQKWGPGMSVSEVVLRRRWSAGQPCHGVWSLLPGAVTGEVLARTGADYVVVDLQHGAMAEAELPGVAAAITAAGAIPLVRTRSAAFADVGRPLDLGARGVIVPNVRDADHAQEVVAACRYAPAGRRSIGRLSGGADQPLVIVMVETATALDDLDAVLAVEGLDGVYVGPGDLSLSLELTRDAHREELRGVLSSIIARSTAAGVPVGVHAYSGEEAAGYAAEGATMITVAVDAASLGEVMTRHLGVARARRGPDPR</sequence>
<dbReference type="Pfam" id="PF03328">
    <property type="entry name" value="HpcH_HpaI"/>
    <property type="match status" value="1"/>
</dbReference>
<evidence type="ECO:0000259" key="4">
    <source>
        <dbReference type="Pfam" id="PF03328"/>
    </source>
</evidence>
<evidence type="ECO:0000256" key="1">
    <source>
        <dbReference type="ARBA" id="ARBA00005568"/>
    </source>
</evidence>
<dbReference type="GO" id="GO:0046872">
    <property type="term" value="F:metal ion binding"/>
    <property type="evidence" value="ECO:0007669"/>
    <property type="project" value="UniProtKB-KW"/>
</dbReference>
<name>A0A239AE85_9ACTN</name>
<evidence type="ECO:0000256" key="2">
    <source>
        <dbReference type="ARBA" id="ARBA00022723"/>
    </source>
</evidence>
<keyword evidence="2" id="KW-0479">Metal-binding</keyword>
<evidence type="ECO:0000313" key="6">
    <source>
        <dbReference type="Proteomes" id="UP000198403"/>
    </source>
</evidence>
<dbReference type="InterPro" id="IPR050251">
    <property type="entry name" value="HpcH-HpaI_aldolase"/>
</dbReference>
<feature type="domain" description="HpcH/HpaI aldolase/citrate lyase" evidence="4">
    <location>
        <begin position="41"/>
        <end position="246"/>
    </location>
</feature>